<dbReference type="Pfam" id="PF21982">
    <property type="entry name" value="RecX_HTH1"/>
    <property type="match status" value="1"/>
</dbReference>
<name>A0ABS4HQZ9_9BACL</name>
<dbReference type="InterPro" id="IPR053926">
    <property type="entry name" value="RecX_HTH_1st"/>
</dbReference>
<dbReference type="Pfam" id="PF02631">
    <property type="entry name" value="RecX_HTH2"/>
    <property type="match status" value="1"/>
</dbReference>
<dbReference type="HAMAP" id="MF_01114">
    <property type="entry name" value="RecX"/>
    <property type="match status" value="1"/>
</dbReference>
<gene>
    <name evidence="5" type="primary">recX</name>
    <name evidence="9" type="ORF">J2Z65_000227</name>
</gene>
<proteinExistence type="inferred from homology"/>
<evidence type="ECO:0000256" key="3">
    <source>
        <dbReference type="ARBA" id="ARBA00018111"/>
    </source>
</evidence>
<sequence length="229" mass="26865">MEQEEQQPSMITMVEKQKRGKHRYNIFLNEEYAFSVHEDILIKHRLVKGELVNSHEIERIIQDEEQNNAYMKALRVIGRRPHSSSELKRKLKETGYEPPVIEWVIDKLASQNYLNDEEFAKMWTDSRIISQKKGRNLVRQELQQKGIRKELVKHAMDNINPEDEIAGAMKLAQTKWKQTSGETFEKKRKTAAFLMRRGYTGAVVTKVLSQLSSESSEDEFEILDDSFDY</sequence>
<evidence type="ECO:0000259" key="6">
    <source>
        <dbReference type="Pfam" id="PF02631"/>
    </source>
</evidence>
<evidence type="ECO:0000259" key="8">
    <source>
        <dbReference type="Pfam" id="PF21982"/>
    </source>
</evidence>
<evidence type="ECO:0000313" key="10">
    <source>
        <dbReference type="Proteomes" id="UP001519344"/>
    </source>
</evidence>
<dbReference type="Pfam" id="PF21981">
    <property type="entry name" value="RecX_HTH3"/>
    <property type="match status" value="1"/>
</dbReference>
<evidence type="ECO:0000256" key="5">
    <source>
        <dbReference type="HAMAP-Rule" id="MF_01114"/>
    </source>
</evidence>
<organism evidence="9 10">
    <name type="scientific">Paenibacillus aceris</name>
    <dbReference type="NCBI Taxonomy" id="869555"/>
    <lineage>
        <taxon>Bacteria</taxon>
        <taxon>Bacillati</taxon>
        <taxon>Bacillota</taxon>
        <taxon>Bacilli</taxon>
        <taxon>Bacillales</taxon>
        <taxon>Paenibacillaceae</taxon>
        <taxon>Paenibacillus</taxon>
    </lineage>
</organism>
<protein>
    <recommendedName>
        <fullName evidence="3 5">Regulatory protein RecX</fullName>
    </recommendedName>
</protein>
<feature type="domain" description="RecX second three-helical" evidence="6">
    <location>
        <begin position="115"/>
        <end position="156"/>
    </location>
</feature>
<comment type="caution">
    <text evidence="9">The sequence shown here is derived from an EMBL/GenBank/DDBJ whole genome shotgun (WGS) entry which is preliminary data.</text>
</comment>
<reference evidence="9 10" key="1">
    <citation type="submission" date="2021-03" db="EMBL/GenBank/DDBJ databases">
        <title>Genomic Encyclopedia of Type Strains, Phase IV (KMG-IV): sequencing the most valuable type-strain genomes for metagenomic binning, comparative biology and taxonomic classification.</title>
        <authorList>
            <person name="Goeker M."/>
        </authorList>
    </citation>
    <scope>NUCLEOTIDE SEQUENCE [LARGE SCALE GENOMIC DNA]</scope>
    <source>
        <strain evidence="9 10">DSM 24950</strain>
    </source>
</reference>
<dbReference type="Gene3D" id="1.10.10.10">
    <property type="entry name" value="Winged helix-like DNA-binding domain superfamily/Winged helix DNA-binding domain"/>
    <property type="match status" value="3"/>
</dbReference>
<evidence type="ECO:0000313" key="9">
    <source>
        <dbReference type="EMBL" id="MBP1961033.1"/>
    </source>
</evidence>
<comment type="similarity">
    <text evidence="2 5">Belongs to the RecX family.</text>
</comment>
<feature type="domain" description="RecX first three-helical" evidence="8">
    <location>
        <begin position="69"/>
        <end position="108"/>
    </location>
</feature>
<evidence type="ECO:0000259" key="7">
    <source>
        <dbReference type="Pfam" id="PF21981"/>
    </source>
</evidence>
<keyword evidence="10" id="KW-1185">Reference proteome</keyword>
<keyword evidence="4 5" id="KW-0963">Cytoplasm</keyword>
<evidence type="ECO:0000256" key="1">
    <source>
        <dbReference type="ARBA" id="ARBA00004496"/>
    </source>
</evidence>
<dbReference type="EMBL" id="JAGGKV010000001">
    <property type="protein sequence ID" value="MBP1961033.1"/>
    <property type="molecule type" value="Genomic_DNA"/>
</dbReference>
<dbReference type="InterPro" id="IPR053924">
    <property type="entry name" value="RecX_HTH_2nd"/>
</dbReference>
<dbReference type="InterPro" id="IPR036388">
    <property type="entry name" value="WH-like_DNA-bd_sf"/>
</dbReference>
<evidence type="ECO:0000256" key="4">
    <source>
        <dbReference type="ARBA" id="ARBA00022490"/>
    </source>
</evidence>
<dbReference type="PANTHER" id="PTHR33602:SF1">
    <property type="entry name" value="REGULATORY PROTEIN RECX FAMILY PROTEIN"/>
    <property type="match status" value="1"/>
</dbReference>
<feature type="domain" description="RecX third three-helical" evidence="7">
    <location>
        <begin position="162"/>
        <end position="208"/>
    </location>
</feature>
<accession>A0ABS4HQZ9</accession>
<dbReference type="InterPro" id="IPR053925">
    <property type="entry name" value="RecX_HTH_3rd"/>
</dbReference>
<comment type="function">
    <text evidence="5">Modulates RecA activity.</text>
</comment>
<comment type="subcellular location">
    <subcellularLocation>
        <location evidence="1 5">Cytoplasm</location>
    </subcellularLocation>
</comment>
<dbReference type="Proteomes" id="UP001519344">
    <property type="component" value="Unassembled WGS sequence"/>
</dbReference>
<dbReference type="InterPro" id="IPR003783">
    <property type="entry name" value="Regulatory_RecX"/>
</dbReference>
<evidence type="ECO:0000256" key="2">
    <source>
        <dbReference type="ARBA" id="ARBA00009695"/>
    </source>
</evidence>
<dbReference type="RefSeq" id="WP_209855654.1">
    <property type="nucleotide sequence ID" value="NZ_JAGGKV010000001.1"/>
</dbReference>
<dbReference type="PANTHER" id="PTHR33602">
    <property type="entry name" value="REGULATORY PROTEIN RECX FAMILY PROTEIN"/>
    <property type="match status" value="1"/>
</dbReference>